<evidence type="ECO:0000256" key="9">
    <source>
        <dbReference type="ARBA" id="ARBA00023273"/>
    </source>
</evidence>
<name>A0A8E0RQN6_9TREM</name>
<evidence type="ECO:0000256" key="1">
    <source>
        <dbReference type="ARBA" id="ARBA00004611"/>
    </source>
</evidence>
<evidence type="ECO:0000256" key="2">
    <source>
        <dbReference type="ARBA" id="ARBA00022490"/>
    </source>
</evidence>
<protein>
    <recommendedName>
        <fullName evidence="11">Dynein regulatory complex subunit 3</fullName>
    </recommendedName>
</protein>
<keyword evidence="7" id="KW-0969">Cilium</keyword>
<dbReference type="Proteomes" id="UP000728185">
    <property type="component" value="Unassembled WGS sequence"/>
</dbReference>
<evidence type="ECO:0000256" key="7">
    <source>
        <dbReference type="ARBA" id="ARBA00023069"/>
    </source>
</evidence>
<comment type="caution">
    <text evidence="12">The sequence shown here is derived from an EMBL/GenBank/DDBJ whole genome shotgun (WGS) entry which is preliminary data.</text>
</comment>
<evidence type="ECO:0000256" key="4">
    <source>
        <dbReference type="ARBA" id="ARBA00022737"/>
    </source>
</evidence>
<evidence type="ECO:0000256" key="11">
    <source>
        <dbReference type="ARBA" id="ARBA00040950"/>
    </source>
</evidence>
<evidence type="ECO:0000256" key="10">
    <source>
        <dbReference type="ARBA" id="ARBA00038378"/>
    </source>
</evidence>
<sequence>MVEMNVESRPISAKEDIIPSFETFQTTRIEHLYGTREPTVISQALLRAAVYAQGPKEEAGTIARVEGIEYNGVKQLALNFQNILRISNLDDFVSLTKLQLDNNIIEKIENLEGLVNLTWLGNPAGMEPIYQMYVCAFLSKLEYLDYKRIREDMNCWLLFPATYREKLQDTCRMIFQFGLEEYQKRTVEEACLRDSLREVKAADRKSGMKLISEFLDYKQHVLQRLDAISDAQTSIIEEVMSNYREKIHELWEQLMSNEMVIAEQLEEVCKEFERNIRDMLGYFLENCQNYMAKCREAAANFHERLVEATLPYAERLAKSDPNDTEQLLFPDRETMGNCLSQSKDNQVLRIDQCEEWIIKRANAWCENLIASLQKEEVMQRHTNRVTEINLFIDSQRTELDSFDLSTI</sequence>
<evidence type="ECO:0000256" key="5">
    <source>
        <dbReference type="ARBA" id="ARBA00022846"/>
    </source>
</evidence>
<dbReference type="GO" id="GO:0005929">
    <property type="term" value="C:cilium"/>
    <property type="evidence" value="ECO:0007669"/>
    <property type="project" value="TreeGrafter"/>
</dbReference>
<gene>
    <name evidence="12" type="ORF">FBUS_00619</name>
</gene>
<keyword evidence="8" id="KW-0206">Cytoskeleton</keyword>
<dbReference type="Gene3D" id="3.80.10.10">
    <property type="entry name" value="Ribonuclease Inhibitor"/>
    <property type="match status" value="1"/>
</dbReference>
<keyword evidence="6" id="KW-0175">Coiled coil</keyword>
<evidence type="ECO:0000313" key="13">
    <source>
        <dbReference type="Proteomes" id="UP000728185"/>
    </source>
</evidence>
<keyword evidence="13" id="KW-1185">Reference proteome</keyword>
<keyword evidence="5" id="KW-0282">Flagellum</keyword>
<evidence type="ECO:0000256" key="6">
    <source>
        <dbReference type="ARBA" id="ARBA00023054"/>
    </source>
</evidence>
<dbReference type="SUPFAM" id="SSF52058">
    <property type="entry name" value="L domain-like"/>
    <property type="match status" value="1"/>
</dbReference>
<proteinExistence type="inferred from homology"/>
<dbReference type="PANTHER" id="PTHR45973:SF12">
    <property type="entry name" value="DYNEIN REGULATORY COMPLEX SUBUNIT 3"/>
    <property type="match status" value="1"/>
</dbReference>
<dbReference type="InterPro" id="IPR050576">
    <property type="entry name" value="Cilia_flagella_integrity"/>
</dbReference>
<keyword evidence="4" id="KW-0677">Repeat</keyword>
<dbReference type="OrthoDB" id="27917at2759"/>
<comment type="subcellular location">
    <subcellularLocation>
        <location evidence="1">Cytoplasm</location>
        <location evidence="1">Cytoskeleton</location>
        <location evidence="1">Flagellum axoneme</location>
    </subcellularLocation>
</comment>
<keyword evidence="3" id="KW-0433">Leucine-rich repeat</keyword>
<evidence type="ECO:0000256" key="3">
    <source>
        <dbReference type="ARBA" id="ARBA00022614"/>
    </source>
</evidence>
<reference evidence="12" key="1">
    <citation type="submission" date="2019-05" db="EMBL/GenBank/DDBJ databases">
        <title>Annotation for the trematode Fasciolopsis buski.</title>
        <authorList>
            <person name="Choi Y.-J."/>
        </authorList>
    </citation>
    <scope>NUCLEOTIDE SEQUENCE</scope>
    <source>
        <strain evidence="12">HT</strain>
        <tissue evidence="12">Whole worm</tissue>
    </source>
</reference>
<evidence type="ECO:0000313" key="12">
    <source>
        <dbReference type="EMBL" id="KAA0190123.1"/>
    </source>
</evidence>
<dbReference type="PANTHER" id="PTHR45973">
    <property type="entry name" value="PROTEIN PHOSPHATASE 1 REGULATORY SUBUNIT SDS22-RELATED"/>
    <property type="match status" value="1"/>
</dbReference>
<dbReference type="PROSITE" id="PS51450">
    <property type="entry name" value="LRR"/>
    <property type="match status" value="1"/>
</dbReference>
<keyword evidence="2" id="KW-0963">Cytoplasm</keyword>
<evidence type="ECO:0000256" key="8">
    <source>
        <dbReference type="ARBA" id="ARBA00023212"/>
    </source>
</evidence>
<accession>A0A8E0RQN6</accession>
<dbReference type="InterPro" id="IPR001611">
    <property type="entry name" value="Leu-rich_rpt"/>
</dbReference>
<keyword evidence="9" id="KW-0966">Cell projection</keyword>
<dbReference type="EMBL" id="LUCM01007344">
    <property type="protein sequence ID" value="KAA0190123.1"/>
    <property type="molecule type" value="Genomic_DNA"/>
</dbReference>
<comment type="similarity">
    <text evidence="10">Belongs to the DRC3 family.</text>
</comment>
<dbReference type="InterPro" id="IPR032675">
    <property type="entry name" value="LRR_dom_sf"/>
</dbReference>
<organism evidence="12 13">
    <name type="scientific">Fasciolopsis buskii</name>
    <dbReference type="NCBI Taxonomy" id="27845"/>
    <lineage>
        <taxon>Eukaryota</taxon>
        <taxon>Metazoa</taxon>
        <taxon>Spiralia</taxon>
        <taxon>Lophotrochozoa</taxon>
        <taxon>Platyhelminthes</taxon>
        <taxon>Trematoda</taxon>
        <taxon>Digenea</taxon>
        <taxon>Plagiorchiida</taxon>
        <taxon>Echinostomata</taxon>
        <taxon>Echinostomatoidea</taxon>
        <taxon>Fasciolidae</taxon>
        <taxon>Fasciolopsis</taxon>
    </lineage>
</organism>
<dbReference type="AlphaFoldDB" id="A0A8E0RQN6"/>